<proteinExistence type="predicted"/>
<dbReference type="OrthoDB" id="2690153at2759"/>
<dbReference type="InterPro" id="IPR002938">
    <property type="entry name" value="FAD-bd"/>
</dbReference>
<dbReference type="Gene3D" id="3.40.30.120">
    <property type="match status" value="1"/>
</dbReference>
<comment type="cofactor">
    <cofactor evidence="1">
        <name>FAD</name>
        <dbReference type="ChEBI" id="CHEBI:57692"/>
    </cofactor>
</comment>
<sequence length="556" mass="60009">MPEAHDVPVLIVGGGIVGLCASLFLSHQGVKSLVVERHAGTSIHPRARGVNRRTMELFREIGVADAVRDAGADLSPSMGIYHGRSLAEVIEPLKRSAAAAPAGGRRMPGAAYFEWLGPAEGARGTQDKVEPVLLAAARERGGEMRFHTECVGFDQDENGITATLRDRTTEAESPVRAAYMIAADGAGSPVRRELGVPTTGAGRLGYLLNILFEADLAELVRGREFSLCLVDRPEVKGLFTSINNSDVWVFHLSYIPGPGSHAEDFTPERCRDLIRIALGMPDVDIHVKSILPWEPTVRVAESFQHGRIFLAGDAAHQMPPYGGQGATSGIADVHNLAWKLAAVLNKEANRSLLATYDAERVPIGRLVSEESGAMADEHGLISTWKSLPAIWALVKRMPRLAGYGYSYTSQAINTEDATPLWWRAIGLLPSLSYIIGIDGQAGTRAPHLWVSLKDRRISTLDLFGKGFVVVAGSEGNMWQEVAPRVAATLGVQLASYRAGPSGDLVAPSGRWESLAGITKNGALLMRPDGFVAWRSWTTPPNAERKLEEVLKGVLCR</sequence>
<organism evidence="7 8">
    <name type="scientific">Thyridium curvatum</name>
    <dbReference type="NCBI Taxonomy" id="1093900"/>
    <lineage>
        <taxon>Eukaryota</taxon>
        <taxon>Fungi</taxon>
        <taxon>Dikarya</taxon>
        <taxon>Ascomycota</taxon>
        <taxon>Pezizomycotina</taxon>
        <taxon>Sordariomycetes</taxon>
        <taxon>Sordariomycetidae</taxon>
        <taxon>Thyridiales</taxon>
        <taxon>Thyridiaceae</taxon>
        <taxon>Thyridium</taxon>
    </lineage>
</organism>
<evidence type="ECO:0000313" key="7">
    <source>
        <dbReference type="EMBL" id="TPX19083.1"/>
    </source>
</evidence>
<comment type="caution">
    <text evidence="7">The sequence shown here is derived from an EMBL/GenBank/DDBJ whole genome shotgun (WGS) entry which is preliminary data.</text>
</comment>
<dbReference type="AlphaFoldDB" id="A0A507BHT2"/>
<protein>
    <recommendedName>
        <fullName evidence="6">FAD-binding domain-containing protein</fullName>
    </recommendedName>
</protein>
<keyword evidence="8" id="KW-1185">Reference proteome</keyword>
<evidence type="ECO:0000256" key="2">
    <source>
        <dbReference type="ARBA" id="ARBA00022630"/>
    </source>
</evidence>
<dbReference type="EMBL" id="SKBQ01000101">
    <property type="protein sequence ID" value="TPX19083.1"/>
    <property type="molecule type" value="Genomic_DNA"/>
</dbReference>
<dbReference type="GO" id="GO:0071949">
    <property type="term" value="F:FAD binding"/>
    <property type="evidence" value="ECO:0007669"/>
    <property type="project" value="InterPro"/>
</dbReference>
<keyword evidence="5" id="KW-0812">Transmembrane</keyword>
<evidence type="ECO:0000256" key="4">
    <source>
        <dbReference type="ARBA" id="ARBA00023002"/>
    </source>
</evidence>
<evidence type="ECO:0000313" key="8">
    <source>
        <dbReference type="Proteomes" id="UP000319257"/>
    </source>
</evidence>
<keyword evidence="5" id="KW-0472">Membrane</keyword>
<dbReference type="GeneID" id="41978691"/>
<dbReference type="InterPro" id="IPR036188">
    <property type="entry name" value="FAD/NAD-bd_sf"/>
</dbReference>
<reference evidence="7 8" key="1">
    <citation type="submission" date="2019-06" db="EMBL/GenBank/DDBJ databases">
        <title>Draft genome sequence of the filamentous fungus Phialemoniopsis curvata isolated from diesel fuel.</title>
        <authorList>
            <person name="Varaljay V.A."/>
            <person name="Lyon W.J."/>
            <person name="Crouch A.L."/>
            <person name="Drake C.E."/>
            <person name="Hollomon J.M."/>
            <person name="Nadeau L.J."/>
            <person name="Nunn H.S."/>
            <person name="Stevenson B.S."/>
            <person name="Bojanowski C.L."/>
            <person name="Crookes-Goodson W.J."/>
        </authorList>
    </citation>
    <scope>NUCLEOTIDE SEQUENCE [LARGE SCALE GENOMIC DNA]</scope>
    <source>
        <strain evidence="7 8">D216</strain>
    </source>
</reference>
<dbReference type="Gene3D" id="3.30.9.10">
    <property type="entry name" value="D-Amino Acid Oxidase, subunit A, domain 2"/>
    <property type="match status" value="1"/>
</dbReference>
<evidence type="ECO:0000259" key="6">
    <source>
        <dbReference type="Pfam" id="PF01494"/>
    </source>
</evidence>
<feature type="transmembrane region" description="Helical" evidence="5">
    <location>
        <begin position="7"/>
        <end position="25"/>
    </location>
</feature>
<dbReference type="Pfam" id="PF21274">
    <property type="entry name" value="Rng_hyd_C"/>
    <property type="match status" value="1"/>
</dbReference>
<dbReference type="Gene3D" id="3.50.50.60">
    <property type="entry name" value="FAD/NAD(P)-binding domain"/>
    <property type="match status" value="1"/>
</dbReference>
<dbReference type="RefSeq" id="XP_031000794.1">
    <property type="nucleotide sequence ID" value="XM_031133952.1"/>
</dbReference>
<dbReference type="SUPFAM" id="SSF51905">
    <property type="entry name" value="FAD/NAD(P)-binding domain"/>
    <property type="match status" value="1"/>
</dbReference>
<evidence type="ECO:0000256" key="3">
    <source>
        <dbReference type="ARBA" id="ARBA00022827"/>
    </source>
</evidence>
<dbReference type="Proteomes" id="UP000319257">
    <property type="component" value="Unassembled WGS sequence"/>
</dbReference>
<dbReference type="PANTHER" id="PTHR43004:SF19">
    <property type="entry name" value="BINDING MONOOXYGENASE, PUTATIVE (JCVI)-RELATED"/>
    <property type="match status" value="1"/>
</dbReference>
<keyword evidence="3" id="KW-0274">FAD</keyword>
<evidence type="ECO:0000256" key="1">
    <source>
        <dbReference type="ARBA" id="ARBA00001974"/>
    </source>
</evidence>
<dbReference type="PRINTS" id="PR00420">
    <property type="entry name" value="RNGMNOXGNASE"/>
</dbReference>
<feature type="domain" description="FAD-binding" evidence="6">
    <location>
        <begin position="6"/>
        <end position="369"/>
    </location>
</feature>
<dbReference type="InParanoid" id="A0A507BHT2"/>
<dbReference type="PANTHER" id="PTHR43004">
    <property type="entry name" value="TRK SYSTEM POTASSIUM UPTAKE PROTEIN"/>
    <property type="match status" value="1"/>
</dbReference>
<accession>A0A507BHT2</accession>
<dbReference type="InterPro" id="IPR050641">
    <property type="entry name" value="RIFMO-like"/>
</dbReference>
<dbReference type="Pfam" id="PF01494">
    <property type="entry name" value="FAD_binding_3"/>
    <property type="match status" value="1"/>
</dbReference>
<evidence type="ECO:0000256" key="5">
    <source>
        <dbReference type="SAM" id="Phobius"/>
    </source>
</evidence>
<dbReference type="GO" id="GO:0016709">
    <property type="term" value="F:oxidoreductase activity, acting on paired donors, with incorporation or reduction of molecular oxygen, NAD(P)H as one donor, and incorporation of one atom of oxygen"/>
    <property type="evidence" value="ECO:0007669"/>
    <property type="project" value="UniProtKB-ARBA"/>
</dbReference>
<keyword evidence="4" id="KW-0560">Oxidoreductase</keyword>
<name>A0A507BHT2_9PEZI</name>
<keyword evidence="5" id="KW-1133">Transmembrane helix</keyword>
<dbReference type="STRING" id="1093900.A0A507BHT2"/>
<gene>
    <name evidence="7" type="ORF">E0L32_011244</name>
</gene>
<keyword evidence="2" id="KW-0285">Flavoprotein</keyword>